<feature type="domain" description="Nephrocystin 3-like N-terminal" evidence="6">
    <location>
        <begin position="683"/>
        <end position="845"/>
    </location>
</feature>
<dbReference type="GO" id="GO:0102193">
    <property type="term" value="F:protein-ribulosamine 3-kinase activity"/>
    <property type="evidence" value="ECO:0007669"/>
    <property type="project" value="UniProtKB-EC"/>
</dbReference>
<dbReference type="HOGENOM" id="CLU_001384_2_0_1"/>
<dbReference type="InterPro" id="IPR027417">
    <property type="entry name" value="P-loop_NTPase"/>
</dbReference>
<feature type="domain" description="GPI inositol-deacylase winged helix" evidence="5">
    <location>
        <begin position="957"/>
        <end position="1027"/>
    </location>
</feature>
<dbReference type="Pfam" id="PF03881">
    <property type="entry name" value="Fructosamin_kin"/>
    <property type="match status" value="1"/>
</dbReference>
<protein>
    <recommendedName>
        <fullName evidence="1">protein-ribulosamine 3-kinase</fullName>
        <ecNumber evidence="1">2.7.1.172</ecNumber>
    </recommendedName>
</protein>
<dbReference type="SUPFAM" id="SSF50969">
    <property type="entry name" value="YVTN repeat-like/Quinoprotein amine dehydrogenase"/>
    <property type="match status" value="1"/>
</dbReference>
<dbReference type="SUPFAM" id="SSF53474">
    <property type="entry name" value="alpha/beta-Hydrolases"/>
    <property type="match status" value="1"/>
</dbReference>
<dbReference type="PANTHER" id="PTHR10039">
    <property type="entry name" value="AMELOGENIN"/>
    <property type="match status" value="1"/>
</dbReference>
<dbReference type="InterPro" id="IPR001680">
    <property type="entry name" value="WD40_rpt"/>
</dbReference>
<dbReference type="InterPro" id="IPR016477">
    <property type="entry name" value="Fructo-/Ketosamine-3-kinase"/>
</dbReference>
<dbReference type="InterPro" id="IPR011044">
    <property type="entry name" value="Quino_amine_DH_bsu"/>
</dbReference>
<proteinExistence type="predicted"/>
<dbReference type="SMART" id="SM00320">
    <property type="entry name" value="WD40"/>
    <property type="match status" value="4"/>
</dbReference>
<dbReference type="Pfam" id="PF24883">
    <property type="entry name" value="NPHP3_N"/>
    <property type="match status" value="1"/>
</dbReference>
<gene>
    <name evidence="7" type="ORF">MGU_05370</name>
</gene>
<dbReference type="InterPro" id="IPR015943">
    <property type="entry name" value="WD40/YVTN_repeat-like_dom_sf"/>
</dbReference>
<dbReference type="Gene3D" id="3.40.50.1820">
    <property type="entry name" value="alpha/beta hydrolase"/>
    <property type="match status" value="1"/>
</dbReference>
<dbReference type="Pfam" id="PF22939">
    <property type="entry name" value="WHD_GPIID"/>
    <property type="match status" value="1"/>
</dbReference>
<feature type="compositionally biased region" description="Polar residues" evidence="4">
    <location>
        <begin position="1753"/>
        <end position="1764"/>
    </location>
</feature>
<reference evidence="7 8" key="1">
    <citation type="journal article" date="2014" name="Proc. Natl. Acad. Sci. U.S.A.">
        <title>Trajectory and genomic determinants of fungal-pathogen speciation and host adaptation.</title>
        <authorList>
            <person name="Hu X."/>
            <person name="Xiao G."/>
            <person name="Zheng P."/>
            <person name="Shang Y."/>
            <person name="Su Y."/>
            <person name="Zhang X."/>
            <person name="Liu X."/>
            <person name="Zhan S."/>
            <person name="St Leger R.J."/>
            <person name="Wang C."/>
        </authorList>
    </citation>
    <scope>NUCLEOTIDE SEQUENCE [LARGE SCALE GENOMIC DNA]</scope>
    <source>
        <strain evidence="7 8">ARSEF 977</strain>
    </source>
</reference>
<dbReference type="SUPFAM" id="SSF56112">
    <property type="entry name" value="Protein kinase-like (PK-like)"/>
    <property type="match status" value="1"/>
</dbReference>
<evidence type="ECO:0000256" key="1">
    <source>
        <dbReference type="ARBA" id="ARBA00011961"/>
    </source>
</evidence>
<evidence type="ECO:0000313" key="8">
    <source>
        <dbReference type="Proteomes" id="UP000031192"/>
    </source>
</evidence>
<dbReference type="Gene3D" id="2.130.10.10">
    <property type="entry name" value="YVTN repeat-like/Quinoprotein amine dehydrogenase"/>
    <property type="match status" value="3"/>
</dbReference>
<dbReference type="OrthoDB" id="194358at2759"/>
<accession>A0A0B4HD10</accession>
<dbReference type="InterPro" id="IPR056884">
    <property type="entry name" value="NPHP3-like_N"/>
</dbReference>
<evidence type="ECO:0000256" key="2">
    <source>
        <dbReference type="ARBA" id="ARBA00022737"/>
    </source>
</evidence>
<dbReference type="PANTHER" id="PTHR10039:SF16">
    <property type="entry name" value="GPI INOSITOL-DEACYLASE"/>
    <property type="match status" value="1"/>
</dbReference>
<feature type="region of interest" description="Disordered" evidence="4">
    <location>
        <begin position="300"/>
        <end position="325"/>
    </location>
</feature>
<comment type="catalytic activity">
    <reaction evidence="3">
        <text>N(6)-D-ribulosyl-L-lysyl-[protein] + ATP = N(6)-(3-O-phospho-D-ribulosyl)-L-lysyl-[protein] + ADP + H(+)</text>
        <dbReference type="Rhea" id="RHEA:48432"/>
        <dbReference type="Rhea" id="RHEA-COMP:12103"/>
        <dbReference type="Rhea" id="RHEA-COMP:12104"/>
        <dbReference type="ChEBI" id="CHEBI:15378"/>
        <dbReference type="ChEBI" id="CHEBI:30616"/>
        <dbReference type="ChEBI" id="CHEBI:90418"/>
        <dbReference type="ChEBI" id="CHEBI:90420"/>
        <dbReference type="ChEBI" id="CHEBI:456216"/>
        <dbReference type="EC" id="2.7.1.172"/>
    </reaction>
    <physiologicalReaction direction="left-to-right" evidence="3">
        <dbReference type="Rhea" id="RHEA:48433"/>
    </physiologicalReaction>
</comment>
<feature type="region of interest" description="Disordered" evidence="4">
    <location>
        <begin position="1748"/>
        <end position="1767"/>
    </location>
</feature>
<name>A0A0B4HD10_METGA</name>
<dbReference type="InterPro" id="IPR011009">
    <property type="entry name" value="Kinase-like_dom_sf"/>
</dbReference>
<organism evidence="7 8">
    <name type="scientific">Metarhizium guizhouense (strain ARSEF 977)</name>
    <dbReference type="NCBI Taxonomy" id="1276136"/>
    <lineage>
        <taxon>Eukaryota</taxon>
        <taxon>Fungi</taxon>
        <taxon>Dikarya</taxon>
        <taxon>Ascomycota</taxon>
        <taxon>Pezizomycotina</taxon>
        <taxon>Sordariomycetes</taxon>
        <taxon>Hypocreomycetidae</taxon>
        <taxon>Hypocreales</taxon>
        <taxon>Clavicipitaceae</taxon>
        <taxon>Metarhizium</taxon>
    </lineage>
</organism>
<keyword evidence="2" id="KW-0677">Repeat</keyword>
<dbReference type="SUPFAM" id="SSF50978">
    <property type="entry name" value="WD40 repeat-like"/>
    <property type="match status" value="1"/>
</dbReference>
<dbReference type="Proteomes" id="UP000031192">
    <property type="component" value="Unassembled WGS sequence"/>
</dbReference>
<dbReference type="SUPFAM" id="SSF52540">
    <property type="entry name" value="P-loop containing nucleoside triphosphate hydrolases"/>
    <property type="match status" value="1"/>
</dbReference>
<dbReference type="Gene3D" id="3.90.1200.10">
    <property type="match status" value="1"/>
</dbReference>
<sequence>MQLEGEFVGMTELHKAAPTFVPRPIGWGKLKSVVPSSHFLLVEFKDFTPVLPDPVKLGERVAALHKNSSSPTGQFGFPIQTFDGARPQAVGLDPSWTSFFSKLLAEAYRQDMETNGLWPELDTVYLKVQSQLIPRLIGALEADGREVKPVLIHGDMWDGNIGTESSTGDPWIFDCAAYYGHNEMDLGIWRAERHQLRSKIYRREYLRNMEPSEPEEEWDDRNRLYSAKTNFMHSACFAGSPARQQAFDDFVFLLRKYFPDMSDTSERNNLEQEIWSTDSVSTRNGPVMFSRKLFTSSKNRRLSDATHVARPPTPTRHPSEGSQSEYVEVDARGGTTCQYDSASTSPAHRSMSTPDAASDIAFHAGAGTNTTDRSSDPLGLSVVYTPEENRTADIIFIHGLGGSSRMTWCKSRRLDTFWPREWLPKDEDLHHARIFTFGYNSQFRSSSQSSALGISDFSKNLLYDMIFARDLRGGHLHMGEVPIIFVVHSMGGLVFKKAYLDARLDARYATVMNSTKAVVFLSTPHRGSDLAPYLNRVLSASFGSTPKQYVAELTKSSSFLHTVNEQFRHVANELQIFSFFETLRSSIGLSSALILDPESAKLGYPGEVSRSLNANHYHVCKFETPQDPNYRVVVGALKSLVSSIHSTGTELDTQHGERLRSFLSISAAIDHDFDLFCGRRAEGTCQWLLEQTPIREWLSTPSQSEVLMLHGRPGRGKSVVASFLAQHLNGFGAVVQYFFFRAGDETKTTMAALIRTIAFQIAQQLPSFRKTLLDMADGGYKPKDAEWRSTWKRLFVNLLFEMEFHPPLYWIIDGVDEATSPHHLLELLPDLKLSKIPIRVLVTSRWSQTLVSALERASSRVPSSMFSIDSDLTDMRLYVEEELKYNNWEEKITEKVVRQVLERANDNFLWVHLILEELKVCNTEEDIEDRLIELPRGMDGLYQRMEETICRIQRPSDRNLARRLLIWSMYMRRTLAMDELSDALAPDFGRILDISQTAGRLCGHFITIEGEDKIGLIHQTAREYLTTTSSLPFSLDGPAAHGELFRASITSFLDKGLRSKLQRASPKLLEYRATSWPYHLCATDLHENGDEHLDLLTQFFTQPSVLIWTHVLALLGQLRVLIEASQSLYTFVRRKRKAEAVSDPAFRRFDELEVLESWSRDLLKLLGKFGSCLTQEPTIIYTSVASFCPTSSSIFKTFGKQQTSNVAVQGLPEDWDDCLARVSVGAESVATLICCSGRYLAVGTSGKTAVVWDCTTFHQVAELEHGEAVSALCFSSKGDRLATYGLRHTKIWAPQTGKLLLSIPNYANMQALCLRFVDDDTAITMGSDHRCVLRASLSPKAACEWSNMNPQLLNDTESLEGTYLNSPVALSIAPDGSKIAATYRRFPLTIWSFDSATPLVRLARPDKAGQPSKPLPFVSKISWHPGGDEILGIFMDGHSFRWNIVDGTYQEHAPTPGQMPSDIICSPDGLVYAICGVRGTIRLFDYQSSMLIYQLNSDDLITAFCFSHDGRKFYDIRGSYCTVWEPNALLRLTMVDDDAAHSQAAEQSVRQSQVASETAVDSSAPVLLMSPAPQNHAVCFGNEEGAVELFDYEASEKLRLGQTASQMSIEHLAWSEDGDRVCYAELGGRLTVVQLDHGKEGRRARRVERFKPKFDTVGVAQVLFLPGSRNSLLVSSSSSVQRWSLEPAQLETTWDYGQSQTSRQWIPHPRCSQNLLSITPDGVSVHLRCSLEKISTVLWDAISTGDREDESLPESSSTHQNTNDAVDDVTVNEEVDSVKNTFVDGHLLVKISRTSSSSKLRPRFLIFDANHNLENSISLVHIPEKVSQMVEMPLNVLPNGKLVFIDQSFRVCSWHIGPTSRADNVQRYFFIPRDWLPLQSLGLLQITSTGAILCPRKGEVSVIHSSIGAAF</sequence>
<dbReference type="InterPro" id="IPR054471">
    <property type="entry name" value="GPIID_WHD"/>
</dbReference>
<evidence type="ECO:0000259" key="6">
    <source>
        <dbReference type="Pfam" id="PF24883"/>
    </source>
</evidence>
<dbReference type="InterPro" id="IPR029058">
    <property type="entry name" value="AB_hydrolase_fold"/>
</dbReference>
<dbReference type="EC" id="2.7.1.172" evidence="1"/>
<dbReference type="EMBL" id="AZNH01000015">
    <property type="protein sequence ID" value="KID87721.1"/>
    <property type="molecule type" value="Genomic_DNA"/>
</dbReference>
<keyword evidence="8" id="KW-1185">Reference proteome</keyword>
<dbReference type="InterPro" id="IPR036322">
    <property type="entry name" value="WD40_repeat_dom_sf"/>
</dbReference>
<evidence type="ECO:0000256" key="4">
    <source>
        <dbReference type="SAM" id="MobiDB-lite"/>
    </source>
</evidence>
<dbReference type="Gene3D" id="3.40.50.300">
    <property type="entry name" value="P-loop containing nucleotide triphosphate hydrolases"/>
    <property type="match status" value="1"/>
</dbReference>
<evidence type="ECO:0000256" key="3">
    <source>
        <dbReference type="ARBA" id="ARBA00048655"/>
    </source>
</evidence>
<comment type="caution">
    <text evidence="7">The sequence shown here is derived from an EMBL/GenBank/DDBJ whole genome shotgun (WGS) entry which is preliminary data.</text>
</comment>
<evidence type="ECO:0000313" key="7">
    <source>
        <dbReference type="EMBL" id="KID87721.1"/>
    </source>
</evidence>
<evidence type="ECO:0000259" key="5">
    <source>
        <dbReference type="Pfam" id="PF22939"/>
    </source>
</evidence>